<protein>
    <submittedName>
        <fullName evidence="1">Uncharacterized protein</fullName>
    </submittedName>
</protein>
<dbReference type="AlphaFoldDB" id="A0AA40JR83"/>
<gene>
    <name evidence="1" type="ORF">QU38_01330</name>
</gene>
<feature type="non-terminal residue" evidence="1">
    <location>
        <position position="142"/>
    </location>
</feature>
<reference evidence="1 2" key="1">
    <citation type="submission" date="2015-01" db="EMBL/GenBank/DDBJ databases">
        <title>Characterization of Swiss Staphylococcus aureus strains involved in food poisoning.</title>
        <authorList>
            <person name="Crovadore J."/>
            <person name="Chablais R."/>
            <person name="Tonacini J."/>
            <person name="Schnyder B."/>
            <person name="Lefort F."/>
        </authorList>
    </citation>
    <scope>NUCLEOTIDE SEQUENCE [LARGE SCALE GENOMIC DNA]</scope>
    <source>
        <strain evidence="1 2">SA-120</strain>
    </source>
</reference>
<organism evidence="1 2">
    <name type="scientific">Staphylococcus aureus</name>
    <dbReference type="NCBI Taxonomy" id="1280"/>
    <lineage>
        <taxon>Bacteria</taxon>
        <taxon>Bacillati</taxon>
        <taxon>Bacillota</taxon>
        <taxon>Bacilli</taxon>
        <taxon>Bacillales</taxon>
        <taxon>Staphylococcaceae</taxon>
        <taxon>Staphylococcus</taxon>
    </lineage>
</organism>
<evidence type="ECO:0000313" key="1">
    <source>
        <dbReference type="EMBL" id="KIU01494.1"/>
    </source>
</evidence>
<name>A0AA40JR83_STAAU</name>
<accession>A0AA40JR83</accession>
<feature type="non-terminal residue" evidence="1">
    <location>
        <position position="1"/>
    </location>
</feature>
<sequence length="142" mass="14857">HETRRHGHRPGKTGIRDDALGAADEALGCADRRDEAGCLETHEAAGSGTKGELADPLGRVLAAIAGHHCHACADRDVLGVDRIDAYAIAKIGEEGPPRDIDHGQRHDAIFVGALIGGGIAGADADHDMVAIALLLRRNRRLG</sequence>
<dbReference type="Proteomes" id="UP000032274">
    <property type="component" value="Unassembled WGS sequence"/>
</dbReference>
<dbReference type="EMBL" id="JXIG01000292">
    <property type="protein sequence ID" value="KIU01494.1"/>
    <property type="molecule type" value="Genomic_DNA"/>
</dbReference>
<evidence type="ECO:0000313" key="2">
    <source>
        <dbReference type="Proteomes" id="UP000032274"/>
    </source>
</evidence>
<comment type="caution">
    <text evidence="1">The sequence shown here is derived from an EMBL/GenBank/DDBJ whole genome shotgun (WGS) entry which is preliminary data.</text>
</comment>
<proteinExistence type="predicted"/>